<dbReference type="SUPFAM" id="SSF49464">
    <property type="entry name" value="Carboxypeptidase regulatory domain-like"/>
    <property type="match status" value="1"/>
</dbReference>
<dbReference type="RefSeq" id="WP_035068402.1">
    <property type="nucleotide sequence ID" value="NZ_JMIH01000001.1"/>
</dbReference>
<evidence type="ECO:0000313" key="2">
    <source>
        <dbReference type="EMBL" id="KEO75955.1"/>
    </source>
</evidence>
<dbReference type="Proteomes" id="UP000027821">
    <property type="component" value="Unassembled WGS sequence"/>
</dbReference>
<dbReference type="EMBL" id="JMIH01000001">
    <property type="protein sequence ID" value="KEO75955.1"/>
    <property type="molecule type" value="Genomic_DNA"/>
</dbReference>
<reference evidence="2 3" key="1">
    <citation type="submission" date="2014-04" db="EMBL/GenBank/DDBJ databases">
        <title>Characterization and application of a salt tolerant electro-active bacterium.</title>
        <authorList>
            <person name="Yang L."/>
            <person name="Wei S."/>
            <person name="Tay Q.X.M."/>
        </authorList>
    </citation>
    <scope>NUCLEOTIDE SEQUENCE [LARGE SCALE GENOMIC DNA]</scope>
    <source>
        <strain evidence="2 3">LY1</strain>
    </source>
</reference>
<dbReference type="Pfam" id="PF14905">
    <property type="entry name" value="OMP_b-brl_3"/>
    <property type="match status" value="1"/>
</dbReference>
<dbReference type="InterPro" id="IPR008969">
    <property type="entry name" value="CarboxyPept-like_regulatory"/>
</dbReference>
<dbReference type="STRING" id="1048983.EL17_00140"/>
<comment type="caution">
    <text evidence="2">The sequence shown here is derived from an EMBL/GenBank/DDBJ whole genome shotgun (WGS) entry which is preliminary data.</text>
</comment>
<keyword evidence="3" id="KW-1185">Reference proteome</keyword>
<dbReference type="OrthoDB" id="720889at2"/>
<accession>A0A074L634</accession>
<evidence type="ECO:0000259" key="1">
    <source>
        <dbReference type="Pfam" id="PF14905"/>
    </source>
</evidence>
<dbReference type="PANTHER" id="PTHR40980:SF4">
    <property type="entry name" value="TONB-DEPENDENT RECEPTOR-LIKE BETA-BARREL DOMAIN-CONTAINING PROTEIN"/>
    <property type="match status" value="1"/>
</dbReference>
<name>A0A074L634_9BACT</name>
<dbReference type="Gene3D" id="2.60.40.1120">
    <property type="entry name" value="Carboxypeptidase-like, regulatory domain"/>
    <property type="match status" value="1"/>
</dbReference>
<dbReference type="AlphaFoldDB" id="A0A074L634"/>
<evidence type="ECO:0000313" key="3">
    <source>
        <dbReference type="Proteomes" id="UP000027821"/>
    </source>
</evidence>
<dbReference type="eggNOG" id="COG1629">
    <property type="taxonomic scope" value="Bacteria"/>
</dbReference>
<protein>
    <recommendedName>
        <fullName evidence="1">Outer membrane protein beta-barrel domain-containing protein</fullName>
    </recommendedName>
</protein>
<dbReference type="InterPro" id="IPR037066">
    <property type="entry name" value="Plug_dom_sf"/>
</dbReference>
<proteinExistence type="predicted"/>
<dbReference type="Gene3D" id="2.170.130.10">
    <property type="entry name" value="TonB-dependent receptor, plug domain"/>
    <property type="match status" value="1"/>
</dbReference>
<feature type="domain" description="Outer membrane protein beta-barrel" evidence="1">
    <location>
        <begin position="383"/>
        <end position="779"/>
    </location>
</feature>
<gene>
    <name evidence="2" type="ORF">EL17_00140</name>
</gene>
<dbReference type="PANTHER" id="PTHR40980">
    <property type="entry name" value="PLUG DOMAIN-CONTAINING PROTEIN"/>
    <property type="match status" value="1"/>
</dbReference>
<sequence length="804" mass="90485">MKNLKGKIFYLGCIIALFYVTSAFQVKAQGLISGRVMESETTGAAFATVSILNVSDSVMVKGAITDEEGNYYLRQVPRGRYLIAISSVGFEKVYLDPIDYESSQSLELPEIRLHEASLALGEVVVTAQRPMIERKADRYVMDMEATPFQTNNLSEILLATPFVQSKGGGISINGRTGILVLVDNVPVPSATLESLFESMSGDEIDKIEFITNVSSQYDANVNGVISITTKKAKSMGFTGSVRGNYSQGVKGKFRGGGNLTYRKNNLTAYANINMFRGINYNESTTLRYLNIEGNDLLFNESEVINYRVSWPSIRTGLNYSLGDNHSIGMQVSLVGPQTFPSLSQSETAFSNPLGTTIDSILVKPIMIEYDGTVKSYSLNYEGKLDTLGKTVEMIMTYSTVANIRIFSMLYQDIFNPQGERIRRLDVIKNNNLGWSKNWIAQVDFQLPYQNKIRFDAGLKYSRSRAHSDISQEIQENGSFVLVPEFSFLNRLSEDIYAGYFKGGKSWDSFSLNAGVRMEQTNMEGNDAEVNRRFFNIFPSLNLEKKFANELSSSLYYRRTIKRPGFNSLMPFRFVIDDYTQNVGNPALQPVMMDNIAMSLLKSSNLFVELSYTHNQNDFTTIPVQEGTVTVFQERNFNSQVYQLSSNYSHEFFKWWTCAFYGYVNFTQAASNFTEEDFSLEGYGSSVSLTNTFTLPRDFSLQVYYNYDGPSVYGLMKFGAMNYSRVSLKGNLLDKRVQYTVGVADIFRGTVYRADINSLNILTSYAGYEDTRRVDFGLVYNFGKRTVKSAPTKDLGNEDVLNRAN</sequence>
<dbReference type="SUPFAM" id="SSF56935">
    <property type="entry name" value="Porins"/>
    <property type="match status" value="1"/>
</dbReference>
<dbReference type="Pfam" id="PF13620">
    <property type="entry name" value="CarboxypepD_reg"/>
    <property type="match status" value="1"/>
</dbReference>
<dbReference type="InterPro" id="IPR041700">
    <property type="entry name" value="OMP_b-brl_3"/>
</dbReference>
<organism evidence="2 3">
    <name type="scientific">Anditalea andensis</name>
    <dbReference type="NCBI Taxonomy" id="1048983"/>
    <lineage>
        <taxon>Bacteria</taxon>
        <taxon>Pseudomonadati</taxon>
        <taxon>Bacteroidota</taxon>
        <taxon>Cytophagia</taxon>
        <taxon>Cytophagales</taxon>
        <taxon>Cytophagaceae</taxon>
        <taxon>Anditalea</taxon>
    </lineage>
</organism>